<comment type="caution">
    <text evidence="1">The sequence shown here is derived from an EMBL/GenBank/DDBJ whole genome shotgun (WGS) entry which is preliminary data.</text>
</comment>
<gene>
    <name evidence="1" type="ORF">FIE12Z_1531</name>
</gene>
<dbReference type="AlphaFoldDB" id="A0A395N2R7"/>
<proteinExistence type="predicted"/>
<dbReference type="EMBL" id="PXXK01000028">
    <property type="protein sequence ID" value="RFN54404.1"/>
    <property type="molecule type" value="Genomic_DNA"/>
</dbReference>
<protein>
    <submittedName>
        <fullName evidence="1">Uncharacterized protein</fullName>
    </submittedName>
</protein>
<evidence type="ECO:0000313" key="2">
    <source>
        <dbReference type="Proteomes" id="UP000265631"/>
    </source>
</evidence>
<accession>A0A395N2R7</accession>
<evidence type="ECO:0000313" key="1">
    <source>
        <dbReference type="EMBL" id="RFN54404.1"/>
    </source>
</evidence>
<organism evidence="1 2">
    <name type="scientific">Fusarium flagelliforme</name>
    <dbReference type="NCBI Taxonomy" id="2675880"/>
    <lineage>
        <taxon>Eukaryota</taxon>
        <taxon>Fungi</taxon>
        <taxon>Dikarya</taxon>
        <taxon>Ascomycota</taxon>
        <taxon>Pezizomycotina</taxon>
        <taxon>Sordariomycetes</taxon>
        <taxon>Hypocreomycetidae</taxon>
        <taxon>Hypocreales</taxon>
        <taxon>Nectriaceae</taxon>
        <taxon>Fusarium</taxon>
        <taxon>Fusarium incarnatum-equiseti species complex</taxon>
    </lineage>
</organism>
<name>A0A395N2R7_9HYPO</name>
<sequence>MCQVDVYHKWCKCGEFEKVDWVEESCDKKGTDGHTSEGTKINVKNIDGECAKCASARLQKEAEEAGKKTGPDVAFTGGWLNDDDLVPQAGKRRLWREIQEAQRVREVSTED</sequence>
<keyword evidence="2" id="KW-1185">Reference proteome</keyword>
<dbReference type="Proteomes" id="UP000265631">
    <property type="component" value="Unassembled WGS sequence"/>
</dbReference>
<reference evidence="1 2" key="1">
    <citation type="journal article" date="2018" name="PLoS Pathog.">
        <title>Evolution of structural diversity of trichothecenes, a family of toxins produced by plant pathogenic and entomopathogenic fungi.</title>
        <authorList>
            <person name="Proctor R.H."/>
            <person name="McCormick S.P."/>
            <person name="Kim H.S."/>
            <person name="Cardoza R.E."/>
            <person name="Stanley A.M."/>
            <person name="Lindo L."/>
            <person name="Kelly A."/>
            <person name="Brown D.W."/>
            <person name="Lee T."/>
            <person name="Vaughan M.M."/>
            <person name="Alexander N.J."/>
            <person name="Busman M."/>
            <person name="Gutierrez S."/>
        </authorList>
    </citation>
    <scope>NUCLEOTIDE SEQUENCE [LARGE SCALE GENOMIC DNA]</scope>
    <source>
        <strain evidence="1 2">NRRL 13405</strain>
    </source>
</reference>